<sequence length="508" mass="56476">MRSAVISAWQHDVAASAAAYSGSTPPPTGRKRPHLSEPSETSSNQQSLKRRRVALSSIAINPRNVSAHTKDRSPSKRTRAPSPRKRGNNGSDVATKELGTPRTRSQPPIPRFDPQSSYREALAADSDESEIPQPRSPSRPAQTESDAPSTSKRSTSPVKRVAALQDVGSGIFYRELSDNGTELGTEGQELFWLLQDSSLGIAALPAALEPELLPEQGRIRPFQIDTTDLRSRDELLAELETVREINRASRRCVRDSESEPEWNNSVHGTLLRLALRKEDRAGFRYITTARIDPQYVPAHSSGLGMLSKMVDYAIYLETSGPSSFDLSTSSPLHERISALITDVTHSINHTSYVSLRHRPIAVSIETKTIGRPEEEARVQLAIWVAAQFERIRSLFTETAYPASIPAPTKASRRKNPKALSEELDRNAVLGRIVFPLLYVQSVQWTVLFARPSPSPLADRSVTIFSSIILGETSSLLGAYRILRGLRVLEQWIDTTYRNWWKELLDVTE</sequence>
<dbReference type="Proteomes" id="UP000799766">
    <property type="component" value="Unassembled WGS sequence"/>
</dbReference>
<organism evidence="3 4">
    <name type="scientific">Lineolata rhizophorae</name>
    <dbReference type="NCBI Taxonomy" id="578093"/>
    <lineage>
        <taxon>Eukaryota</taxon>
        <taxon>Fungi</taxon>
        <taxon>Dikarya</taxon>
        <taxon>Ascomycota</taxon>
        <taxon>Pezizomycotina</taxon>
        <taxon>Dothideomycetes</taxon>
        <taxon>Dothideomycetes incertae sedis</taxon>
        <taxon>Lineolatales</taxon>
        <taxon>Lineolataceae</taxon>
        <taxon>Lineolata</taxon>
    </lineage>
</organism>
<feature type="region of interest" description="Disordered" evidence="1">
    <location>
        <begin position="16"/>
        <end position="159"/>
    </location>
</feature>
<evidence type="ECO:0000313" key="3">
    <source>
        <dbReference type="EMBL" id="KAF2453094.1"/>
    </source>
</evidence>
<feature type="domain" description="PD-(D/E)XK nuclease-like" evidence="2">
    <location>
        <begin position="215"/>
        <end position="497"/>
    </location>
</feature>
<gene>
    <name evidence="3" type="ORF">BDY21DRAFT_357261</name>
</gene>
<dbReference type="Pfam" id="PF20516">
    <property type="entry name" value="PDDEXK_12"/>
    <property type="match status" value="1"/>
</dbReference>
<evidence type="ECO:0000313" key="4">
    <source>
        <dbReference type="Proteomes" id="UP000799766"/>
    </source>
</evidence>
<protein>
    <recommendedName>
        <fullName evidence="2">PD-(D/E)XK nuclease-like domain-containing protein</fullName>
    </recommendedName>
</protein>
<accession>A0A6A6NNX7</accession>
<evidence type="ECO:0000259" key="2">
    <source>
        <dbReference type="Pfam" id="PF20516"/>
    </source>
</evidence>
<keyword evidence="4" id="KW-1185">Reference proteome</keyword>
<feature type="compositionally biased region" description="Polar residues" evidence="1">
    <location>
        <begin position="38"/>
        <end position="47"/>
    </location>
</feature>
<dbReference type="InterPro" id="IPR046797">
    <property type="entry name" value="PDDEXK_12"/>
</dbReference>
<dbReference type="AlphaFoldDB" id="A0A6A6NNX7"/>
<dbReference type="OrthoDB" id="4161186at2759"/>
<feature type="compositionally biased region" description="Basic residues" evidence="1">
    <location>
        <begin position="75"/>
        <end position="87"/>
    </location>
</feature>
<name>A0A6A6NNX7_9PEZI</name>
<feature type="compositionally biased region" description="Polar residues" evidence="1">
    <location>
        <begin position="139"/>
        <end position="157"/>
    </location>
</feature>
<evidence type="ECO:0000256" key="1">
    <source>
        <dbReference type="SAM" id="MobiDB-lite"/>
    </source>
</evidence>
<proteinExistence type="predicted"/>
<reference evidence="3" key="1">
    <citation type="journal article" date="2020" name="Stud. Mycol.">
        <title>101 Dothideomycetes genomes: a test case for predicting lifestyles and emergence of pathogens.</title>
        <authorList>
            <person name="Haridas S."/>
            <person name="Albert R."/>
            <person name="Binder M."/>
            <person name="Bloem J."/>
            <person name="Labutti K."/>
            <person name="Salamov A."/>
            <person name="Andreopoulos B."/>
            <person name="Baker S."/>
            <person name="Barry K."/>
            <person name="Bills G."/>
            <person name="Bluhm B."/>
            <person name="Cannon C."/>
            <person name="Castanera R."/>
            <person name="Culley D."/>
            <person name="Daum C."/>
            <person name="Ezra D."/>
            <person name="Gonzalez J."/>
            <person name="Henrissat B."/>
            <person name="Kuo A."/>
            <person name="Liang C."/>
            <person name="Lipzen A."/>
            <person name="Lutzoni F."/>
            <person name="Magnuson J."/>
            <person name="Mondo S."/>
            <person name="Nolan M."/>
            <person name="Ohm R."/>
            <person name="Pangilinan J."/>
            <person name="Park H.-J."/>
            <person name="Ramirez L."/>
            <person name="Alfaro M."/>
            <person name="Sun H."/>
            <person name="Tritt A."/>
            <person name="Yoshinaga Y."/>
            <person name="Zwiers L.-H."/>
            <person name="Turgeon B."/>
            <person name="Goodwin S."/>
            <person name="Spatafora J."/>
            <person name="Crous P."/>
            <person name="Grigoriev I."/>
        </authorList>
    </citation>
    <scope>NUCLEOTIDE SEQUENCE</scope>
    <source>
        <strain evidence="3">ATCC 16933</strain>
    </source>
</reference>
<dbReference type="EMBL" id="MU001700">
    <property type="protein sequence ID" value="KAF2453094.1"/>
    <property type="molecule type" value="Genomic_DNA"/>
</dbReference>